<protein>
    <submittedName>
        <fullName evidence="1">Uncharacterized protein</fullName>
    </submittedName>
</protein>
<organism evidence="1 2">
    <name type="scientific">'Fragaria x ananassa' phyllody phytoplasma</name>
    <dbReference type="NCBI Taxonomy" id="2358428"/>
    <lineage>
        <taxon>Bacteria</taxon>
        <taxon>Bacillati</taxon>
        <taxon>Mycoplasmatota</taxon>
        <taxon>Mollicutes</taxon>
        <taxon>Acholeplasmatales</taxon>
        <taxon>Acholeplasmataceae</taxon>
        <taxon>Candidatus Phytoplasma</taxon>
        <taxon>16SrXIII (Mexican periwinkle virescence group)</taxon>
    </lineage>
</organism>
<accession>A0ABS5K3X2</accession>
<sequence>MNLFIDTILTFCKVCLAVCCGCNTIDIYKEEIDDYYRPVKQQQKLTYHKNQLNKMCSLILSDENCEKKFEYKHEIKDIKEIIDNINSFNLEEIIQFKTTICNYYEVKYNKFFYT</sequence>
<dbReference type="Proteomes" id="UP000811481">
    <property type="component" value="Unassembled WGS sequence"/>
</dbReference>
<name>A0ABS5K3X2_9MOLU</name>
<dbReference type="EMBL" id="JAGVRH010000022">
    <property type="protein sequence ID" value="MBS2126626.1"/>
    <property type="molecule type" value="Genomic_DNA"/>
</dbReference>
<reference evidence="1" key="1">
    <citation type="submission" date="2021-04" db="EMBL/GenBank/DDBJ databases">
        <title>Draft genome sequence of StrPh-CL8, a phytoplasma strain causing strawberry phyllody in Chile.</title>
        <authorList>
            <person name="Cui W."/>
            <person name="Zamorano A."/>
            <person name="Fiore N."/>
        </authorList>
    </citation>
    <scope>NUCLEOTIDE SEQUENCE [LARGE SCALE GENOMIC DNA]</scope>
    <source>
        <strain evidence="1">StrPh-Cl</strain>
    </source>
</reference>
<evidence type="ECO:0000313" key="2">
    <source>
        <dbReference type="Proteomes" id="UP000811481"/>
    </source>
</evidence>
<comment type="caution">
    <text evidence="1">The sequence shown here is derived from an EMBL/GenBank/DDBJ whole genome shotgun (WGS) entry which is preliminary data.</text>
</comment>
<dbReference type="RefSeq" id="WP_212332212.1">
    <property type="nucleotide sequence ID" value="NZ_JAGVRH010000022.1"/>
</dbReference>
<keyword evidence="2" id="KW-1185">Reference proteome</keyword>
<proteinExistence type="predicted"/>
<evidence type="ECO:0000313" key="1">
    <source>
        <dbReference type="EMBL" id="MBS2126626.1"/>
    </source>
</evidence>
<gene>
    <name evidence="1" type="ORF">J8J04_02950</name>
</gene>